<keyword evidence="1" id="KW-0812">Transmembrane</keyword>
<gene>
    <name evidence="2" type="ORF">QGN23_13570</name>
</gene>
<dbReference type="SUPFAM" id="SSF52266">
    <property type="entry name" value="SGNH hydrolase"/>
    <property type="match status" value="1"/>
</dbReference>
<evidence type="ECO:0000313" key="2">
    <source>
        <dbReference type="EMBL" id="WHF51436.1"/>
    </source>
</evidence>
<dbReference type="RefSeq" id="WP_282904779.1">
    <property type="nucleotide sequence ID" value="NZ_CP124855.1"/>
</dbReference>
<dbReference type="EMBL" id="CP124855">
    <property type="protein sequence ID" value="WHF51436.1"/>
    <property type="molecule type" value="Genomic_DNA"/>
</dbReference>
<reference evidence="2 3" key="1">
    <citation type="submission" date="2023-05" db="EMBL/GenBank/DDBJ databases">
        <title>Genomic insight into Chryseobacterium sp. wdc7 isolated forest soil (Gotjawal).</title>
        <authorList>
            <person name="Park S.-J."/>
        </authorList>
    </citation>
    <scope>NUCLEOTIDE SEQUENCE [LARGE SCALE GENOMIC DNA]</scope>
    <source>
        <strain evidence="3">wdc7</strain>
    </source>
</reference>
<keyword evidence="3" id="KW-1185">Reference proteome</keyword>
<keyword evidence="1" id="KW-1133">Transmembrane helix</keyword>
<proteinExistence type="predicted"/>
<evidence type="ECO:0000256" key="1">
    <source>
        <dbReference type="SAM" id="Phobius"/>
    </source>
</evidence>
<feature type="transmembrane region" description="Helical" evidence="1">
    <location>
        <begin position="7"/>
        <end position="29"/>
    </location>
</feature>
<dbReference type="Proteomes" id="UP001241656">
    <property type="component" value="Chromosome"/>
</dbReference>
<evidence type="ECO:0000313" key="3">
    <source>
        <dbReference type="Proteomes" id="UP001241656"/>
    </source>
</evidence>
<organism evidence="2 3">
    <name type="scientific">Chryseobacterium gotjawalense</name>
    <dbReference type="NCBI Taxonomy" id="3042315"/>
    <lineage>
        <taxon>Bacteria</taxon>
        <taxon>Pseudomonadati</taxon>
        <taxon>Bacteroidota</taxon>
        <taxon>Flavobacteriia</taxon>
        <taxon>Flavobacteriales</taxon>
        <taxon>Weeksellaceae</taxon>
        <taxon>Chryseobacterium group</taxon>
        <taxon>Chryseobacterium</taxon>
    </lineage>
</organism>
<protein>
    <recommendedName>
        <fullName evidence="4">SGNH/GDSL hydrolase family protein</fullName>
    </recommendedName>
</protein>
<sequence>MKLFFKRLGIFMVIIICFVTGMIISTKYFDLAHFPFKQESVHVLILGDSHTQCGIDDALLPHSLNLSESADTYFYSYVKLKRMFKANPQIDTLILGYADFNITDNQDRWLRSENINSFKLPIYFFLFDQDDFSDFIKINPTQLLEFSGTIFKRNFSHLYRIFAKEKINKFGIGGFLALEKQMENKEKSVNNKNINTTWKQSEIDILYLKKINDLCTTKNVKLILIATPTQNHSISGQNSKQVAFRNSHLKEAAYIDFSGYPLKNDNFADNSHLNAKGAAHFTVALKRVIINHNKQVIQR</sequence>
<keyword evidence="1" id="KW-0472">Membrane</keyword>
<accession>A0ABY8RC53</accession>
<name>A0ABY8RC53_9FLAO</name>
<evidence type="ECO:0008006" key="4">
    <source>
        <dbReference type="Google" id="ProtNLM"/>
    </source>
</evidence>